<sequence length="345" mass="38138">MEASFMKEKILFGGYTRRSGKGIYQAELDTVDESISEPEVYLEVPQATYLALSKHHILYTVRKDGEEGGVAAYDLNGDQPTLINEVMAVGAPPAYVAIDEDRQLVYGANYHKGEVLVYRIAENGGISLASTVTHVGSGPRPEQESAHVHFTDLTPDHRLVACDLGIDAVVTYDVDHTGELTKVATYRTEPGYGPRHLIFNPNGKIAYLLGELSSNVQVLNYQKDGSFTLIDTYSLIPEDFTEHNGSAAIRISQDGRFLYASNRGHNSIAVFAISGEGRSLQLIQRIKTEGDFPRDFNLDPTEKFVVCANQNTDNTTLYRRDAETGLLTKIQQDIPTPESVCVIFR</sequence>
<dbReference type="InterPro" id="IPR019405">
    <property type="entry name" value="Lactonase_7-beta_prop"/>
</dbReference>
<dbReference type="GO" id="GO:0017057">
    <property type="term" value="F:6-phosphogluconolactonase activity"/>
    <property type="evidence" value="ECO:0007669"/>
    <property type="project" value="TreeGrafter"/>
</dbReference>
<evidence type="ECO:0000313" key="3">
    <source>
        <dbReference type="Proteomes" id="UP000051315"/>
    </source>
</evidence>
<dbReference type="SUPFAM" id="SSF51004">
    <property type="entry name" value="C-terminal (heme d1) domain of cytochrome cd1-nitrite reductase"/>
    <property type="match status" value="1"/>
</dbReference>
<gene>
    <name evidence="2" type="ORF">FC15_GL001806</name>
</gene>
<evidence type="ECO:0000313" key="2">
    <source>
        <dbReference type="EMBL" id="KRM09015.1"/>
    </source>
</evidence>
<accession>A0A0R1VTJ3</accession>
<dbReference type="InterPro" id="IPR050282">
    <property type="entry name" value="Cycloisomerase_2"/>
</dbReference>
<dbReference type="GO" id="GO:0005829">
    <property type="term" value="C:cytosol"/>
    <property type="evidence" value="ECO:0007669"/>
    <property type="project" value="TreeGrafter"/>
</dbReference>
<dbReference type="AlphaFoldDB" id="A0A0R1VTJ3"/>
<reference evidence="2 3" key="1">
    <citation type="journal article" date="2015" name="Genome Announc.">
        <title>Expanding the biotechnology potential of lactobacilli through comparative genomics of 213 strains and associated genera.</title>
        <authorList>
            <person name="Sun Z."/>
            <person name="Harris H.M."/>
            <person name="McCann A."/>
            <person name="Guo C."/>
            <person name="Argimon S."/>
            <person name="Zhang W."/>
            <person name="Yang X."/>
            <person name="Jeffery I.B."/>
            <person name="Cooney J.C."/>
            <person name="Kagawa T.F."/>
            <person name="Liu W."/>
            <person name="Song Y."/>
            <person name="Salvetti E."/>
            <person name="Wrobel A."/>
            <person name="Rasinkangas P."/>
            <person name="Parkhill J."/>
            <person name="Rea M.C."/>
            <person name="O'Sullivan O."/>
            <person name="Ritari J."/>
            <person name="Douillard F.P."/>
            <person name="Paul Ross R."/>
            <person name="Yang R."/>
            <person name="Briner A.E."/>
            <person name="Felis G.E."/>
            <person name="de Vos W.M."/>
            <person name="Barrangou R."/>
            <person name="Klaenhammer T.R."/>
            <person name="Caufield P.W."/>
            <person name="Cui Y."/>
            <person name="Zhang H."/>
            <person name="O'Toole P.W."/>
        </authorList>
    </citation>
    <scope>NUCLEOTIDE SEQUENCE [LARGE SCALE GENOMIC DNA]</scope>
    <source>
        <strain evidence="2 3">DSM 17758</strain>
    </source>
</reference>
<dbReference type="STRING" id="1423735.FC15_GL001806"/>
<dbReference type="Gene3D" id="2.130.10.10">
    <property type="entry name" value="YVTN repeat-like/Quinoprotein amine dehydrogenase"/>
    <property type="match status" value="1"/>
</dbReference>
<dbReference type="Pfam" id="PF10282">
    <property type="entry name" value="Lactonase"/>
    <property type="match status" value="1"/>
</dbReference>
<evidence type="ECO:0000256" key="1">
    <source>
        <dbReference type="ARBA" id="ARBA00005564"/>
    </source>
</evidence>
<dbReference type="EMBL" id="AZFX01000060">
    <property type="protein sequence ID" value="KRM09015.1"/>
    <property type="molecule type" value="Genomic_DNA"/>
</dbReference>
<dbReference type="PANTHER" id="PTHR30344:SF1">
    <property type="entry name" value="6-PHOSPHOGLUCONOLACTONASE"/>
    <property type="match status" value="1"/>
</dbReference>
<dbReference type="PANTHER" id="PTHR30344">
    <property type="entry name" value="6-PHOSPHOGLUCONOLACTONASE-RELATED"/>
    <property type="match status" value="1"/>
</dbReference>
<protein>
    <recommendedName>
        <fullName evidence="4">6-phosphogluconolactonase</fullName>
    </recommendedName>
</protein>
<dbReference type="Proteomes" id="UP000051315">
    <property type="component" value="Unassembled WGS sequence"/>
</dbReference>
<dbReference type="InterPro" id="IPR011048">
    <property type="entry name" value="Haem_d1_sf"/>
</dbReference>
<dbReference type="PATRIC" id="fig|1423735.3.peg.1877"/>
<keyword evidence="3" id="KW-1185">Reference proteome</keyword>
<evidence type="ECO:0008006" key="4">
    <source>
        <dbReference type="Google" id="ProtNLM"/>
    </source>
</evidence>
<proteinExistence type="inferred from homology"/>
<dbReference type="InterPro" id="IPR015943">
    <property type="entry name" value="WD40/YVTN_repeat-like_dom_sf"/>
</dbReference>
<comment type="similarity">
    <text evidence="1">Belongs to the cycloisomerase 2 family.</text>
</comment>
<name>A0A0R1VTJ3_9LACO</name>
<organism evidence="2 3">
    <name type="scientific">Lapidilactobacillus concavus DSM 17758</name>
    <dbReference type="NCBI Taxonomy" id="1423735"/>
    <lineage>
        <taxon>Bacteria</taxon>
        <taxon>Bacillati</taxon>
        <taxon>Bacillota</taxon>
        <taxon>Bacilli</taxon>
        <taxon>Lactobacillales</taxon>
        <taxon>Lactobacillaceae</taxon>
        <taxon>Lapidilactobacillus</taxon>
    </lineage>
</organism>
<comment type="caution">
    <text evidence="2">The sequence shown here is derived from an EMBL/GenBank/DDBJ whole genome shotgun (WGS) entry which is preliminary data.</text>
</comment>